<gene>
    <name evidence="1" type="ORF">PSYICH_LOCUS13442</name>
</gene>
<organism evidence="1 2">
    <name type="scientific">Psylliodes chrysocephalus</name>
    <dbReference type="NCBI Taxonomy" id="3402493"/>
    <lineage>
        <taxon>Eukaryota</taxon>
        <taxon>Metazoa</taxon>
        <taxon>Ecdysozoa</taxon>
        <taxon>Arthropoda</taxon>
        <taxon>Hexapoda</taxon>
        <taxon>Insecta</taxon>
        <taxon>Pterygota</taxon>
        <taxon>Neoptera</taxon>
        <taxon>Endopterygota</taxon>
        <taxon>Coleoptera</taxon>
        <taxon>Polyphaga</taxon>
        <taxon>Cucujiformia</taxon>
        <taxon>Chrysomeloidea</taxon>
        <taxon>Chrysomelidae</taxon>
        <taxon>Galerucinae</taxon>
        <taxon>Alticini</taxon>
        <taxon>Psylliodes</taxon>
    </lineage>
</organism>
<dbReference type="PANTHER" id="PTHR46409">
    <property type="entry name" value="HTH PSQ-TYPE DOMAIN-CONTAINING PROTEIN"/>
    <property type="match status" value="1"/>
</dbReference>
<evidence type="ECO:0000313" key="2">
    <source>
        <dbReference type="Proteomes" id="UP001153636"/>
    </source>
</evidence>
<evidence type="ECO:0000313" key="1">
    <source>
        <dbReference type="EMBL" id="CAH1112998.1"/>
    </source>
</evidence>
<sequence length="166" mass="19002">MCHSISRGNCPLDLAARNLGKLSHARWLTKFDIKREPSCSDGGRHVFRVIQLSRYLNNELKAVIDPVIKRNAYFCHPENLLLAKLSDDRPALRQLGLRRILKARTKRSTDIREFVIPELYFDASGYYELIDWQNFLVSAPALLSTVTDGDIRGFINDTRTCPVDLL</sequence>
<accession>A0A9P0DA46</accession>
<dbReference type="PANTHER" id="PTHR46409:SF1">
    <property type="entry name" value="HTH PSQ-TYPE DOMAIN-CONTAINING PROTEIN"/>
    <property type="match status" value="1"/>
</dbReference>
<reference evidence="1" key="1">
    <citation type="submission" date="2022-01" db="EMBL/GenBank/DDBJ databases">
        <authorList>
            <person name="King R."/>
        </authorList>
    </citation>
    <scope>NUCLEOTIDE SEQUENCE</scope>
</reference>
<protein>
    <submittedName>
        <fullName evidence="1">Uncharacterized protein</fullName>
    </submittedName>
</protein>
<dbReference type="AlphaFoldDB" id="A0A9P0DA46"/>
<keyword evidence="2" id="KW-1185">Reference proteome</keyword>
<dbReference type="Proteomes" id="UP001153636">
    <property type="component" value="Chromosome 7"/>
</dbReference>
<proteinExistence type="predicted"/>
<dbReference type="EMBL" id="OV651819">
    <property type="protein sequence ID" value="CAH1112998.1"/>
    <property type="molecule type" value="Genomic_DNA"/>
</dbReference>
<name>A0A9P0DA46_9CUCU</name>
<dbReference type="OrthoDB" id="8023395at2759"/>